<dbReference type="EMBL" id="JBFRYC010000002">
    <property type="protein sequence ID" value="MEX1660974.1"/>
    <property type="molecule type" value="Genomic_DNA"/>
</dbReference>
<dbReference type="Gene3D" id="3.30.460.10">
    <property type="entry name" value="Beta Polymerase, domain 2"/>
    <property type="match status" value="1"/>
</dbReference>
<dbReference type="Proteomes" id="UP001557465">
    <property type="component" value="Unassembled WGS sequence"/>
</dbReference>
<dbReference type="RefSeq" id="WP_368391143.1">
    <property type="nucleotide sequence ID" value="NZ_JBFRYC010000002.1"/>
</dbReference>
<accession>A0ABV3TI50</accession>
<comment type="caution">
    <text evidence="1">The sequence shown here is derived from an EMBL/GenBank/DDBJ whole genome shotgun (WGS) entry which is preliminary data.</text>
</comment>
<name>A0ABV3TI50_9RHOB</name>
<evidence type="ECO:0000313" key="1">
    <source>
        <dbReference type="EMBL" id="MEX1660974.1"/>
    </source>
</evidence>
<sequence>MAFPEPPASKSAVRRAGKAIADRAATSEDIELVDQWRAAHGYVLNTFKVWLRDKIKKQSPTAEFAQRLKRRNTVIDKLRRSTPSGTPLIRDVTSMQDFAGCRLIFDSVADLEGFQNFFLSKDSFIKRHT</sequence>
<dbReference type="PANTHER" id="PTHR47837">
    <property type="entry name" value="GTP PYROPHOSPHOKINASE YJBM"/>
    <property type="match status" value="1"/>
</dbReference>
<dbReference type="InterPro" id="IPR052366">
    <property type="entry name" value="GTP_Pyrophosphokinase"/>
</dbReference>
<dbReference type="SUPFAM" id="SSF81301">
    <property type="entry name" value="Nucleotidyltransferase"/>
    <property type="match status" value="1"/>
</dbReference>
<reference evidence="1 2" key="1">
    <citation type="journal article" date="2011" name="Int. J. Syst. Evol. Microbiol.">
        <title>Zhongshania antarctica gen. nov., sp. nov. and Zhongshania guokunii sp. nov., gammaproteobacteria respectively isolated from coastal attached (fast) ice and surface seawater of the Antarctic.</title>
        <authorList>
            <person name="Li H.J."/>
            <person name="Zhang X.Y."/>
            <person name="Chen C.X."/>
            <person name="Zhang Y.J."/>
            <person name="Gao Z.M."/>
            <person name="Yu Y."/>
            <person name="Chen X.L."/>
            <person name="Chen B."/>
            <person name="Zhang Y.Z."/>
        </authorList>
    </citation>
    <scope>NUCLEOTIDE SEQUENCE [LARGE SCALE GENOMIC DNA]</scope>
    <source>
        <strain evidence="1 2">15-R06ZXC-3</strain>
    </source>
</reference>
<dbReference type="PANTHER" id="PTHR47837:SF1">
    <property type="entry name" value="GTP PYROPHOSPHOKINASE YJBM"/>
    <property type="match status" value="1"/>
</dbReference>
<gene>
    <name evidence="1" type="ORF">AB4874_04820</name>
</gene>
<keyword evidence="2" id="KW-1185">Reference proteome</keyword>
<dbReference type="InterPro" id="IPR043519">
    <property type="entry name" value="NT_sf"/>
</dbReference>
<protein>
    <submittedName>
        <fullName evidence="1">Uncharacterized protein</fullName>
    </submittedName>
</protein>
<proteinExistence type="predicted"/>
<evidence type="ECO:0000313" key="2">
    <source>
        <dbReference type="Proteomes" id="UP001557465"/>
    </source>
</evidence>
<organism evidence="1 2">
    <name type="scientific">Thioclava arctica</name>
    <dbReference type="NCBI Taxonomy" id="3238301"/>
    <lineage>
        <taxon>Bacteria</taxon>
        <taxon>Pseudomonadati</taxon>
        <taxon>Pseudomonadota</taxon>
        <taxon>Alphaproteobacteria</taxon>
        <taxon>Rhodobacterales</taxon>
        <taxon>Paracoccaceae</taxon>
        <taxon>Thioclava</taxon>
    </lineage>
</organism>